<dbReference type="PROSITE" id="PS50293">
    <property type="entry name" value="TPR_REGION"/>
    <property type="match status" value="1"/>
</dbReference>
<dbReference type="InterPro" id="IPR011990">
    <property type="entry name" value="TPR-like_helical_dom_sf"/>
</dbReference>
<comment type="caution">
    <text evidence="2">The sequence shown here is derived from an EMBL/GenBank/DDBJ whole genome shotgun (WGS) entry which is preliminary data.</text>
</comment>
<keyword evidence="3" id="KW-1185">Reference proteome</keyword>
<evidence type="ECO:0000313" key="3">
    <source>
        <dbReference type="Proteomes" id="UP000636888"/>
    </source>
</evidence>
<accession>A0A8J7LUJ7</accession>
<reference evidence="2" key="1">
    <citation type="submission" date="2020-12" db="EMBL/GenBank/DDBJ databases">
        <title>Geomonas sp. Red875, isolated from river sediment.</title>
        <authorList>
            <person name="Xu Z."/>
            <person name="Zhang Z."/>
            <person name="Masuda Y."/>
            <person name="Itoh H."/>
            <person name="Senoo K."/>
        </authorList>
    </citation>
    <scope>NUCLEOTIDE SEQUENCE</scope>
    <source>
        <strain evidence="2">Red875</strain>
    </source>
</reference>
<feature type="repeat" description="TPR" evidence="1">
    <location>
        <begin position="223"/>
        <end position="256"/>
    </location>
</feature>
<organism evidence="2 3">
    <name type="scientific">Geomesophilobacter sediminis</name>
    <dbReference type="NCBI Taxonomy" id="2798584"/>
    <lineage>
        <taxon>Bacteria</taxon>
        <taxon>Pseudomonadati</taxon>
        <taxon>Thermodesulfobacteriota</taxon>
        <taxon>Desulfuromonadia</taxon>
        <taxon>Geobacterales</taxon>
        <taxon>Geobacteraceae</taxon>
        <taxon>Geomesophilobacter</taxon>
    </lineage>
</organism>
<dbReference type="Pfam" id="PF00515">
    <property type="entry name" value="TPR_1"/>
    <property type="match status" value="1"/>
</dbReference>
<dbReference type="SMART" id="SM00028">
    <property type="entry name" value="TPR"/>
    <property type="match status" value="4"/>
</dbReference>
<protein>
    <submittedName>
        <fullName evidence="2">Tetratricopeptide repeat protein</fullName>
    </submittedName>
</protein>
<keyword evidence="1" id="KW-0802">TPR repeat</keyword>
<dbReference type="PROSITE" id="PS50005">
    <property type="entry name" value="TPR"/>
    <property type="match status" value="1"/>
</dbReference>
<dbReference type="Pfam" id="PF13174">
    <property type="entry name" value="TPR_6"/>
    <property type="match status" value="2"/>
</dbReference>
<dbReference type="SUPFAM" id="SSF48452">
    <property type="entry name" value="TPR-like"/>
    <property type="match status" value="1"/>
</dbReference>
<sequence>MAHHRPKALPRLLRLLCCVLLLSLFPALVRGEEANRLLRIRVAPHSGGSRVTLLFSDTPDYTVTRLAGRLKVSVRNADSPLFRKYRTLSGPHVAGIVCSQHGDELQVVVKVQSGNEPRLIPGGNPQSLIVDVAPATRPAGKVDIMPGREKILQGTEKLVREFDAPFRAGLPFAPTDDKKLRQYLPENEALLFQRAEDVLYKEQAGDVVPVFSHFLTQAPAVRALACYRLGQAYYLLGRMDDALKSFQEGERLDPEYLERVPDVMECYAEVKARTGDFAGGRAFLTRLIVQQAGSLYAGPLLNHLAQMQSRHGDDTAAIHTYRSVIARFPGSAAAGRARMKLVDREVFTLSPETYKPVQERYQTLYDNPGEQPLRDEALFKIALLEALYGPAADALDAVVTYQRRYPHGMFFAVTRQMREELLLPVYKQIFATHDDKKLVQFALDHKEYLSVTLTDPDFARRLGDACHRSNQVSVELALFGYLAERPWAGAAAPYLLERMVEDAYALGKRDTAEQAGKAYLSRFPKGAQAQHIRERLAGFAFEKGDQKGAAAQLAFLGGKKATKAQIADSDYYLGKGLIASGDHRGGERALARFAAAAPAGSPLLPDTYFSLAAARVLLRDNAGAIRAYQEGLKFASGETADQFLYKMGELYLKLNRVKEASASWNRVVKEGKDSTWKKMAAERLTDIQWRLKMSKELPARSKF</sequence>
<evidence type="ECO:0000256" key="1">
    <source>
        <dbReference type="PROSITE-ProRule" id="PRU00339"/>
    </source>
</evidence>
<dbReference type="AlphaFoldDB" id="A0A8J7LUJ7"/>
<dbReference type="InterPro" id="IPR019734">
    <property type="entry name" value="TPR_rpt"/>
</dbReference>
<dbReference type="EMBL" id="JAEMHM010000006">
    <property type="protein sequence ID" value="MBJ6724739.1"/>
    <property type="molecule type" value="Genomic_DNA"/>
</dbReference>
<proteinExistence type="predicted"/>
<dbReference type="RefSeq" id="WP_199383629.1">
    <property type="nucleotide sequence ID" value="NZ_JAEMHM010000006.1"/>
</dbReference>
<dbReference type="Gene3D" id="1.25.40.10">
    <property type="entry name" value="Tetratricopeptide repeat domain"/>
    <property type="match status" value="3"/>
</dbReference>
<name>A0A8J7LUJ7_9BACT</name>
<gene>
    <name evidence="2" type="ORF">JFN93_08480</name>
</gene>
<evidence type="ECO:0000313" key="2">
    <source>
        <dbReference type="EMBL" id="MBJ6724739.1"/>
    </source>
</evidence>
<dbReference type="Proteomes" id="UP000636888">
    <property type="component" value="Unassembled WGS sequence"/>
</dbReference>